<evidence type="ECO:0000313" key="3">
    <source>
        <dbReference type="EnsemblPlants" id="PAC:32914179.CDS.1"/>
    </source>
</evidence>
<reference evidence="2 4" key="2">
    <citation type="journal article" date="2018" name="Plant J.">
        <title>The Physcomitrella patens chromosome-scale assembly reveals moss genome structure and evolution.</title>
        <authorList>
            <person name="Lang D."/>
            <person name="Ullrich K.K."/>
            <person name="Murat F."/>
            <person name="Fuchs J."/>
            <person name="Jenkins J."/>
            <person name="Haas F.B."/>
            <person name="Piednoel M."/>
            <person name="Gundlach H."/>
            <person name="Van Bel M."/>
            <person name="Meyberg R."/>
            <person name="Vives C."/>
            <person name="Morata J."/>
            <person name="Symeonidi A."/>
            <person name="Hiss M."/>
            <person name="Muchero W."/>
            <person name="Kamisugi Y."/>
            <person name="Saleh O."/>
            <person name="Blanc G."/>
            <person name="Decker E.L."/>
            <person name="van Gessel N."/>
            <person name="Grimwood J."/>
            <person name="Hayes R.D."/>
            <person name="Graham S.W."/>
            <person name="Gunter L.E."/>
            <person name="McDaniel S.F."/>
            <person name="Hoernstein S.N.W."/>
            <person name="Larsson A."/>
            <person name="Li F.W."/>
            <person name="Perroud P.F."/>
            <person name="Phillips J."/>
            <person name="Ranjan P."/>
            <person name="Rokshar D.S."/>
            <person name="Rothfels C.J."/>
            <person name="Schneider L."/>
            <person name="Shu S."/>
            <person name="Stevenson D.W."/>
            <person name="Thummler F."/>
            <person name="Tillich M."/>
            <person name="Villarreal Aguilar J.C."/>
            <person name="Widiez T."/>
            <person name="Wong G.K."/>
            <person name="Wymore A."/>
            <person name="Zhang Y."/>
            <person name="Zimmer A.D."/>
            <person name="Quatrano R.S."/>
            <person name="Mayer K.F.X."/>
            <person name="Goodstein D."/>
            <person name="Casacuberta J.M."/>
            <person name="Vandepoele K."/>
            <person name="Reski R."/>
            <person name="Cuming A.C."/>
            <person name="Tuskan G.A."/>
            <person name="Maumus F."/>
            <person name="Salse J."/>
            <person name="Schmutz J."/>
            <person name="Rensing S.A."/>
        </authorList>
    </citation>
    <scope>NUCLEOTIDE SEQUENCE [LARGE SCALE GENOMIC DNA]</scope>
    <source>
        <strain evidence="3 4">cv. Gransden 2004</strain>
    </source>
</reference>
<feature type="region of interest" description="Disordered" evidence="1">
    <location>
        <begin position="115"/>
        <end position="134"/>
    </location>
</feature>
<evidence type="ECO:0000313" key="2">
    <source>
        <dbReference type="EMBL" id="PNR48430.1"/>
    </source>
</evidence>
<protein>
    <submittedName>
        <fullName evidence="2 3">Uncharacterized protein</fullName>
    </submittedName>
</protein>
<dbReference type="Proteomes" id="UP000006727">
    <property type="component" value="Chromosome 9"/>
</dbReference>
<dbReference type="InParanoid" id="A0A2K1K3S8"/>
<proteinExistence type="predicted"/>
<evidence type="ECO:0000256" key="1">
    <source>
        <dbReference type="SAM" id="MobiDB-lite"/>
    </source>
</evidence>
<dbReference type="EnsemblPlants" id="Pp3c9_19071V3.1">
    <property type="protein sequence ID" value="PAC:32914179.CDS.1"/>
    <property type="gene ID" value="Pp3c9_19071"/>
</dbReference>
<reference evidence="2 4" key="1">
    <citation type="journal article" date="2008" name="Science">
        <title>The Physcomitrella genome reveals evolutionary insights into the conquest of land by plants.</title>
        <authorList>
            <person name="Rensing S."/>
            <person name="Lang D."/>
            <person name="Zimmer A."/>
            <person name="Terry A."/>
            <person name="Salamov A."/>
            <person name="Shapiro H."/>
            <person name="Nishiyama T."/>
            <person name="Perroud P.-F."/>
            <person name="Lindquist E."/>
            <person name="Kamisugi Y."/>
            <person name="Tanahashi T."/>
            <person name="Sakakibara K."/>
            <person name="Fujita T."/>
            <person name="Oishi K."/>
            <person name="Shin-I T."/>
            <person name="Kuroki Y."/>
            <person name="Toyoda A."/>
            <person name="Suzuki Y."/>
            <person name="Hashimoto A."/>
            <person name="Yamaguchi K."/>
            <person name="Sugano A."/>
            <person name="Kohara Y."/>
            <person name="Fujiyama A."/>
            <person name="Anterola A."/>
            <person name="Aoki S."/>
            <person name="Ashton N."/>
            <person name="Barbazuk W.B."/>
            <person name="Barker E."/>
            <person name="Bennetzen J."/>
            <person name="Bezanilla M."/>
            <person name="Blankenship R."/>
            <person name="Cho S.H."/>
            <person name="Dutcher S."/>
            <person name="Estelle M."/>
            <person name="Fawcett J.A."/>
            <person name="Gundlach H."/>
            <person name="Hanada K."/>
            <person name="Heyl A."/>
            <person name="Hicks K.A."/>
            <person name="Hugh J."/>
            <person name="Lohr M."/>
            <person name="Mayer K."/>
            <person name="Melkozernov A."/>
            <person name="Murata T."/>
            <person name="Nelson D."/>
            <person name="Pils B."/>
            <person name="Prigge M."/>
            <person name="Reiss B."/>
            <person name="Renner T."/>
            <person name="Rombauts S."/>
            <person name="Rushton P."/>
            <person name="Sanderfoot A."/>
            <person name="Schween G."/>
            <person name="Shiu S.-H."/>
            <person name="Stueber K."/>
            <person name="Theodoulou F.L."/>
            <person name="Tu H."/>
            <person name="Van de Peer Y."/>
            <person name="Verrier P.J."/>
            <person name="Waters E."/>
            <person name="Wood A."/>
            <person name="Yang L."/>
            <person name="Cove D."/>
            <person name="Cuming A."/>
            <person name="Hasebe M."/>
            <person name="Lucas S."/>
            <person name="Mishler D.B."/>
            <person name="Reski R."/>
            <person name="Grigoriev I."/>
            <person name="Quatrano R.S."/>
            <person name="Boore J.L."/>
        </authorList>
    </citation>
    <scope>NUCLEOTIDE SEQUENCE [LARGE SCALE GENOMIC DNA]</scope>
    <source>
        <strain evidence="3 4">cv. Gransden 2004</strain>
    </source>
</reference>
<name>A0A2K1K3S8_PHYPA</name>
<evidence type="ECO:0000313" key="4">
    <source>
        <dbReference type="Proteomes" id="UP000006727"/>
    </source>
</evidence>
<keyword evidence="4" id="KW-1185">Reference proteome</keyword>
<dbReference type="EMBL" id="ABEU02000009">
    <property type="protein sequence ID" value="PNR48430.1"/>
    <property type="molecule type" value="Genomic_DNA"/>
</dbReference>
<reference evidence="3" key="3">
    <citation type="submission" date="2020-12" db="UniProtKB">
        <authorList>
            <consortium name="EnsemblPlants"/>
        </authorList>
    </citation>
    <scope>IDENTIFICATION</scope>
</reference>
<organism evidence="2">
    <name type="scientific">Physcomitrium patens</name>
    <name type="common">Spreading-leaved earth moss</name>
    <name type="synonym">Physcomitrella patens</name>
    <dbReference type="NCBI Taxonomy" id="3218"/>
    <lineage>
        <taxon>Eukaryota</taxon>
        <taxon>Viridiplantae</taxon>
        <taxon>Streptophyta</taxon>
        <taxon>Embryophyta</taxon>
        <taxon>Bryophyta</taxon>
        <taxon>Bryophytina</taxon>
        <taxon>Bryopsida</taxon>
        <taxon>Funariidae</taxon>
        <taxon>Funariales</taxon>
        <taxon>Funariaceae</taxon>
        <taxon>Physcomitrium</taxon>
    </lineage>
</organism>
<dbReference type="AlphaFoldDB" id="A0A2K1K3S8"/>
<accession>A0A2K1K3S8</accession>
<feature type="region of interest" description="Disordered" evidence="1">
    <location>
        <begin position="1"/>
        <end position="27"/>
    </location>
</feature>
<sequence length="172" mass="19214">MVLQRPTHCGAAHWAPPPPQHGHNPKQQCQNRWLWRRHTCCSNSPFSSSSSSSLKGCLLLPWVLFRVGIPIKVCECVWLVTKECVWPSADEFSDRHESALSLSLSLSLVSVLLSSPASTPRDGRRPPETPVSDRLLGTSVTSPFPSFVFPCVFSNVLNLVPHLFSWYQDMGF</sequence>
<gene>
    <name evidence="2" type="ORF">PHYPA_012906</name>
</gene>
<dbReference type="Gramene" id="Pp3c9_19071V3.1">
    <property type="protein sequence ID" value="PAC:32914179.CDS.1"/>
    <property type="gene ID" value="Pp3c9_19071"/>
</dbReference>